<accession>A0ABP0G263</accession>
<comment type="caution">
    <text evidence="2">The sequence shown here is derived from an EMBL/GenBank/DDBJ whole genome shotgun (WGS) entry which is preliminary data.</text>
</comment>
<keyword evidence="3" id="KW-1185">Reference proteome</keyword>
<gene>
    <name evidence="2" type="ORF">CVLEPA_LOCUS16072</name>
</gene>
<dbReference type="EMBL" id="CAWYQH010000098">
    <property type="protein sequence ID" value="CAK8684901.1"/>
    <property type="molecule type" value="Genomic_DNA"/>
</dbReference>
<evidence type="ECO:0000313" key="2">
    <source>
        <dbReference type="EMBL" id="CAK8684901.1"/>
    </source>
</evidence>
<protein>
    <submittedName>
        <fullName evidence="2">Uncharacterized protein</fullName>
    </submittedName>
</protein>
<feature type="region of interest" description="Disordered" evidence="1">
    <location>
        <begin position="1"/>
        <end position="28"/>
    </location>
</feature>
<feature type="non-terminal residue" evidence="2">
    <location>
        <position position="202"/>
    </location>
</feature>
<dbReference type="Proteomes" id="UP001642483">
    <property type="component" value="Unassembled WGS sequence"/>
</dbReference>
<proteinExistence type="predicted"/>
<reference evidence="2 3" key="1">
    <citation type="submission" date="2024-02" db="EMBL/GenBank/DDBJ databases">
        <authorList>
            <person name="Daric V."/>
            <person name="Darras S."/>
        </authorList>
    </citation>
    <scope>NUCLEOTIDE SEQUENCE [LARGE SCALE GENOMIC DNA]</scope>
</reference>
<evidence type="ECO:0000256" key="1">
    <source>
        <dbReference type="SAM" id="MobiDB-lite"/>
    </source>
</evidence>
<name>A0ABP0G263_CLALP</name>
<evidence type="ECO:0000313" key="3">
    <source>
        <dbReference type="Proteomes" id="UP001642483"/>
    </source>
</evidence>
<sequence length="202" mass="21740">MHALSQTAKKSETPGREPEILTTAPSENGEHHIFGKRIRAGCEAGVNSTTEPTLHALSQTGNRTRAAWVSEFGLAARPALILPLNQHCMHFPRPGIEPGPPGREPGILTTRPSGNYESRIFGPVSEFGLAARPALILPLNQHCMHFPRPGIEPGPPGNLGILVSRVYLCKRIRAGCEAGVNSTTEPTLHALSQTGNRTRAAW</sequence>
<organism evidence="2 3">
    <name type="scientific">Clavelina lepadiformis</name>
    <name type="common">Light-bulb sea squirt</name>
    <name type="synonym">Ascidia lepadiformis</name>
    <dbReference type="NCBI Taxonomy" id="159417"/>
    <lineage>
        <taxon>Eukaryota</taxon>
        <taxon>Metazoa</taxon>
        <taxon>Chordata</taxon>
        <taxon>Tunicata</taxon>
        <taxon>Ascidiacea</taxon>
        <taxon>Aplousobranchia</taxon>
        <taxon>Clavelinidae</taxon>
        <taxon>Clavelina</taxon>
    </lineage>
</organism>
<feature type="compositionally biased region" description="Basic and acidic residues" evidence="1">
    <location>
        <begin position="9"/>
        <end position="19"/>
    </location>
</feature>